<dbReference type="InterPro" id="IPR042099">
    <property type="entry name" value="ANL_N_sf"/>
</dbReference>
<evidence type="ECO:0000259" key="2">
    <source>
        <dbReference type="Pfam" id="PF00501"/>
    </source>
</evidence>
<dbReference type="Gene3D" id="3.40.50.12780">
    <property type="entry name" value="N-terminal domain of ligase-like"/>
    <property type="match status" value="1"/>
</dbReference>
<dbReference type="AlphaFoldDB" id="A0A176VUG2"/>
<dbReference type="EMBL" id="LVLJ01002828">
    <property type="protein sequence ID" value="OAE23516.1"/>
    <property type="molecule type" value="Genomic_DNA"/>
</dbReference>
<keyword evidence="1" id="KW-1133">Transmembrane helix</keyword>
<evidence type="ECO:0000313" key="5">
    <source>
        <dbReference type="Proteomes" id="UP000077202"/>
    </source>
</evidence>
<dbReference type="InterPro" id="IPR000873">
    <property type="entry name" value="AMP-dep_synth/lig_dom"/>
</dbReference>
<keyword evidence="1" id="KW-0812">Transmembrane</keyword>
<dbReference type="InterPro" id="IPR020845">
    <property type="entry name" value="AMP-binding_CS"/>
</dbReference>
<reference evidence="6" key="3">
    <citation type="journal article" date="2020" name="Curr. Biol.">
        <title>Chromatin organization in early land plants reveals an ancestral association between H3K27me3, transposons, and constitutive heterochromatin.</title>
        <authorList>
            <person name="Montgomery S.A."/>
            <person name="Tanizawa Y."/>
            <person name="Galik B."/>
            <person name="Wang N."/>
            <person name="Ito T."/>
            <person name="Mochizuki T."/>
            <person name="Akimcheva S."/>
            <person name="Bowman J.L."/>
            <person name="Cognat V."/>
            <person name="Marechal-Drouard L."/>
            <person name="Ekker H."/>
            <person name="Hong S.F."/>
            <person name="Kohchi T."/>
            <person name="Lin S.S."/>
            <person name="Liu L.D."/>
            <person name="Nakamura Y."/>
            <person name="Valeeva L.R."/>
            <person name="Shakirov E.V."/>
            <person name="Shippen D.E."/>
            <person name="Wei W.L."/>
            <person name="Yagura M."/>
            <person name="Yamaoka S."/>
            <person name="Yamato K.T."/>
            <person name="Liu C."/>
            <person name="Berger F."/>
        </authorList>
    </citation>
    <scope>NUCLEOTIDE SEQUENCE [LARGE SCALE GENOMIC DNA]</scope>
    <source>
        <strain evidence="6">Tak-1</strain>
    </source>
</reference>
<dbReference type="SUPFAM" id="SSF56801">
    <property type="entry name" value="Acetyl-CoA synthetase-like"/>
    <property type="match status" value="1"/>
</dbReference>
<name>A0A176VUG2_MARPO</name>
<dbReference type="PANTHER" id="PTHR44378:SF1">
    <property type="entry name" value="ACYL-ACTIVATING ENZYME 18, PEROXISOMAL-RELATED"/>
    <property type="match status" value="1"/>
</dbReference>
<dbReference type="Pfam" id="PF00501">
    <property type="entry name" value="AMP-binding"/>
    <property type="match status" value="1"/>
</dbReference>
<dbReference type="Proteomes" id="UP001162541">
    <property type="component" value="Chromosome 6"/>
</dbReference>
<feature type="domain" description="AMP-dependent synthetase/ligase" evidence="2">
    <location>
        <begin position="187"/>
        <end position="560"/>
    </location>
</feature>
<dbReference type="EMBL" id="AP019871">
    <property type="protein sequence ID" value="BBN13889.1"/>
    <property type="molecule type" value="Genomic_DNA"/>
</dbReference>
<feature type="transmembrane region" description="Helical" evidence="1">
    <location>
        <begin position="247"/>
        <end position="267"/>
    </location>
</feature>
<reference evidence="3" key="2">
    <citation type="journal article" date="2019" name="Curr. Biol.">
        <title>Chromatin organization in early land plants reveals an ancestral association between H3K27me3, transposons, and constitutive heterochromatin.</title>
        <authorList>
            <person name="Montgomery S.A."/>
            <person name="Tanizawa Y."/>
            <person name="Galik B."/>
            <person name="Wang N."/>
            <person name="Ito T."/>
            <person name="Mochizuki T."/>
            <person name="Akimcheva S."/>
            <person name="Bowman J."/>
            <person name="Cognat V."/>
            <person name="Drouard L."/>
            <person name="Ekker H."/>
            <person name="Houng S."/>
            <person name="Kohchi T."/>
            <person name="Lin S."/>
            <person name="Liu L.D."/>
            <person name="Nakamura Y."/>
            <person name="Valeeva L.R."/>
            <person name="Shakirov E.V."/>
            <person name="Shippen D.E."/>
            <person name="Wei W."/>
            <person name="Yagura M."/>
            <person name="Yamaoka S."/>
            <person name="Yamato K.T."/>
            <person name="Liu C."/>
            <person name="Berger F."/>
        </authorList>
    </citation>
    <scope>NUCLEOTIDE SEQUENCE [LARGE SCALE GENOMIC DNA]</scope>
    <source>
        <strain evidence="3">Tak-1</strain>
    </source>
</reference>
<evidence type="ECO:0000313" key="6">
    <source>
        <dbReference type="Proteomes" id="UP001162541"/>
    </source>
</evidence>
<proteinExistence type="predicted"/>
<organism evidence="4 5">
    <name type="scientific">Marchantia polymorpha subsp. ruderalis</name>
    <dbReference type="NCBI Taxonomy" id="1480154"/>
    <lineage>
        <taxon>Eukaryota</taxon>
        <taxon>Viridiplantae</taxon>
        <taxon>Streptophyta</taxon>
        <taxon>Embryophyta</taxon>
        <taxon>Marchantiophyta</taxon>
        <taxon>Marchantiopsida</taxon>
        <taxon>Marchantiidae</taxon>
        <taxon>Marchantiales</taxon>
        <taxon>Marchantiaceae</taxon>
        <taxon>Marchantia</taxon>
    </lineage>
</organism>
<reference evidence="4 5" key="1">
    <citation type="submission" date="2016-03" db="EMBL/GenBank/DDBJ databases">
        <title>Mechanisms controlling the formation of the plant cell surface in tip-growing cells are functionally conserved among land plants.</title>
        <authorList>
            <person name="Honkanen S."/>
            <person name="Jones V.A."/>
            <person name="Morieri G."/>
            <person name="Champion C."/>
            <person name="Hetherington A.J."/>
            <person name="Kelly S."/>
            <person name="Saint-Marcoux D."/>
            <person name="Proust H."/>
            <person name="Prescott H."/>
            <person name="Dolan L."/>
        </authorList>
    </citation>
    <scope>NUCLEOTIDE SEQUENCE [LARGE SCALE GENOMIC DNA]</scope>
    <source>
        <strain evidence="5">cv. Tak-1 and cv. Tak-2</strain>
        <tissue evidence="4">Whole gametophyte</tissue>
    </source>
</reference>
<dbReference type="PROSITE" id="PS00455">
    <property type="entry name" value="AMP_BINDING"/>
    <property type="match status" value="1"/>
</dbReference>
<evidence type="ECO:0000313" key="3">
    <source>
        <dbReference type="EMBL" id="BBN13889.1"/>
    </source>
</evidence>
<dbReference type="InterPro" id="IPR045851">
    <property type="entry name" value="AMP-bd_C_sf"/>
</dbReference>
<keyword evidence="1" id="KW-0472">Membrane</keyword>
<evidence type="ECO:0000313" key="4">
    <source>
        <dbReference type="EMBL" id="OAE23516.1"/>
    </source>
</evidence>
<sequence length="733" mass="80322">MEDRVTTSIQDIGLLDLQRTGLSPSESRAFLDQLQKVLNEAGKSPPAIWERISTSLLKIEHPDPLHQLIYNSTYHNWDVHKLGPPPVWFPKLEEANCTNIGRFMNLKGRTYLGPSYKNPIDSYSAFQKWSAAHPDIYLEHVLEEMSVVFHQRPKCILDTSDEKMPGGIWLPGSVFNVAESCLTPHRKINKTDDSVAIIWRDEGSDDMPVKTLTIKELRAQVNRVANALQIAGFKQGDAIGIDMPMTVYAVISYLAVILAGMVVVSIADSFVASEIATRCRISRAKGIITQDHILRGGKRLPLYSRVVEANAPKALVIPADAKSVSVQLRDGDLSWDQFLKAADKRGRSEMFKAVTVPGEAFCNILFSSGTTGEPKAIPWSHISPLRCGMDGWGHQDIRSGDVIAWPTNLGWMMGPFVVFAALLNGGAMAVYNGSPLGRGYGKFMQDAKVTMQGCVPSLVKSWRHSSCMDGLDWSSLRCFSSTGEASSADDDLWLMSKIAYKGPVLECCGGTELAAAYAGGSFMQPQALAAFSTQSMSNTIVILDDNGNVYPEDQPCIGEVALVAVNFGASSTLLNADHDKVYYKGMPLYKGKRLRRHGDVFERLPGGYYKAHGRSDDTMNLGGIKASAVEIERVCNTANERVLETAAIAIPPLGGGPEQLVIMAVLKDGPTIPLETLRKQFATAISTKLTPLFKVSSVEVVSEFPRTASNKLLRRVLRSQLIARQKESVRSKL</sequence>
<protein>
    <recommendedName>
        <fullName evidence="2">AMP-dependent synthetase/ligase domain-containing protein</fullName>
    </recommendedName>
</protein>
<evidence type="ECO:0000256" key="1">
    <source>
        <dbReference type="SAM" id="Phobius"/>
    </source>
</evidence>
<dbReference type="Gene3D" id="3.30.300.30">
    <property type="match status" value="1"/>
</dbReference>
<dbReference type="PANTHER" id="PTHR44378">
    <property type="entry name" value="ACYL-ACTIVATING ENZYME 17, PEROXISOMAL-RELATED"/>
    <property type="match status" value="1"/>
</dbReference>
<accession>A0A176VUG2</accession>
<keyword evidence="5" id="KW-1185">Reference proteome</keyword>
<dbReference type="Proteomes" id="UP000077202">
    <property type="component" value="Unassembled WGS sequence"/>
</dbReference>
<gene>
    <name evidence="4" type="ORF">AXG93_333s1060</name>
    <name evidence="3" type="ORF">Mp_6g07220</name>
</gene>